<dbReference type="NCBIfam" id="TIGR02095">
    <property type="entry name" value="glgA"/>
    <property type="match status" value="1"/>
</dbReference>
<evidence type="ECO:0000256" key="3">
    <source>
        <dbReference type="ARBA" id="ARBA00004964"/>
    </source>
</evidence>
<name>A0A6M3ZSK6_9BURK</name>
<dbReference type="Pfam" id="PF08323">
    <property type="entry name" value="Glyco_transf_5"/>
    <property type="match status" value="1"/>
</dbReference>
<dbReference type="EC" id="2.4.1.21" evidence="8"/>
<accession>A0A6M3ZSK6</accession>
<sequence>MQARVLLVSSEAVPLVKTGGLADVITALAVSLRHVGIDASILMPAYPEAVRNLGETVQIGLKHGLPGGAGRLLRGTIPGTDVPALLLDTARFRQRGANPYLDTDGVEFSDNALCFADLSHAAVAICAGETSLPAPHVVHANDWHAGLIPCLLKLRGLDHIGTMLTIHNLAFQGNFALESAEQIGIPQHLLTGDGVEYWGKLSFLKAGIRFSDCVSTVSRNYAEEIMTPRFGCGMDGILSFRKLDLRAIPNAIDAELWNPAHDPLIARNFSIGKMKGKAACKRDLQKLFGLPVDPFAPVMGLGSRISHQKMADVVIAALPGIMERHPRLQVVVLGCGDHDYEHAFLALAQRYAGRIAVHIGYDERRAHALHAGSDMLLHPTRFEPFGLTPLYAMRYGAIPIGSRVGGLVDTVCDADLDPQRATGVLFEGETVADLQHAVARAFALYSDNERWQSIQRNAMSIDCDWAGPTRAYIDAYAHVADMAVRPLFAPRPLPVTRPAAQAQAHVQHERMVSPAAAIAAALAGVVGVPVAVAAA</sequence>
<dbReference type="Proteomes" id="UP000501648">
    <property type="component" value="Chromosome"/>
</dbReference>
<gene>
    <name evidence="8" type="primary">glgA</name>
    <name evidence="11" type="ORF">C798_14335</name>
</gene>
<evidence type="ECO:0000256" key="2">
    <source>
        <dbReference type="ARBA" id="ARBA00002764"/>
    </source>
</evidence>
<evidence type="ECO:0000256" key="1">
    <source>
        <dbReference type="ARBA" id="ARBA00001478"/>
    </source>
</evidence>
<dbReference type="InterPro" id="IPR011835">
    <property type="entry name" value="GS/SS"/>
</dbReference>
<evidence type="ECO:0000256" key="5">
    <source>
        <dbReference type="ARBA" id="ARBA00022676"/>
    </source>
</evidence>
<organism evidence="11 12">
    <name type="scientific">Herbaspirillum rubrisubalbicans Os34</name>
    <dbReference type="NCBI Taxonomy" id="1235827"/>
    <lineage>
        <taxon>Bacteria</taxon>
        <taxon>Pseudomonadati</taxon>
        <taxon>Pseudomonadota</taxon>
        <taxon>Betaproteobacteria</taxon>
        <taxon>Burkholderiales</taxon>
        <taxon>Oxalobacteraceae</taxon>
        <taxon>Herbaspirillum</taxon>
    </lineage>
</organism>
<feature type="domain" description="Starch synthase catalytic" evidence="10">
    <location>
        <begin position="4"/>
        <end position="239"/>
    </location>
</feature>
<dbReference type="EMBL" id="CP008956">
    <property type="protein sequence ID" value="QJQ01371.1"/>
    <property type="molecule type" value="Genomic_DNA"/>
</dbReference>
<dbReference type="InterPro" id="IPR013534">
    <property type="entry name" value="Starch_synth_cat_dom"/>
</dbReference>
<evidence type="ECO:0000313" key="11">
    <source>
        <dbReference type="EMBL" id="QJQ01371.1"/>
    </source>
</evidence>
<evidence type="ECO:0000256" key="4">
    <source>
        <dbReference type="ARBA" id="ARBA00010281"/>
    </source>
</evidence>
<dbReference type="Pfam" id="PF00534">
    <property type="entry name" value="Glycos_transf_1"/>
    <property type="match status" value="1"/>
</dbReference>
<evidence type="ECO:0000256" key="6">
    <source>
        <dbReference type="ARBA" id="ARBA00022679"/>
    </source>
</evidence>
<dbReference type="PANTHER" id="PTHR45825">
    <property type="entry name" value="GRANULE-BOUND STARCH SYNTHASE 1, CHLOROPLASTIC/AMYLOPLASTIC"/>
    <property type="match status" value="1"/>
</dbReference>
<dbReference type="RefSeq" id="WP_017450569.1">
    <property type="nucleotide sequence ID" value="NZ_CP008956.1"/>
</dbReference>
<dbReference type="GO" id="GO:0005978">
    <property type="term" value="P:glycogen biosynthetic process"/>
    <property type="evidence" value="ECO:0007669"/>
    <property type="project" value="UniProtKB-UniRule"/>
</dbReference>
<dbReference type="InterPro" id="IPR001296">
    <property type="entry name" value="Glyco_trans_1"/>
</dbReference>
<dbReference type="HAMAP" id="MF_00484">
    <property type="entry name" value="Glycogen_synth"/>
    <property type="match status" value="1"/>
</dbReference>
<dbReference type="UniPathway" id="UPA00164"/>
<evidence type="ECO:0000259" key="10">
    <source>
        <dbReference type="Pfam" id="PF08323"/>
    </source>
</evidence>
<evidence type="ECO:0000259" key="9">
    <source>
        <dbReference type="Pfam" id="PF00534"/>
    </source>
</evidence>
<keyword evidence="7 8" id="KW-0320">Glycogen biosynthesis</keyword>
<comment type="catalytic activity">
    <reaction evidence="1 8">
        <text>[(1-&gt;4)-alpha-D-glucosyl](n) + ADP-alpha-D-glucose = [(1-&gt;4)-alpha-D-glucosyl](n+1) + ADP + H(+)</text>
        <dbReference type="Rhea" id="RHEA:18189"/>
        <dbReference type="Rhea" id="RHEA-COMP:9584"/>
        <dbReference type="Rhea" id="RHEA-COMP:9587"/>
        <dbReference type="ChEBI" id="CHEBI:15378"/>
        <dbReference type="ChEBI" id="CHEBI:15444"/>
        <dbReference type="ChEBI" id="CHEBI:57498"/>
        <dbReference type="ChEBI" id="CHEBI:456216"/>
        <dbReference type="EC" id="2.4.1.21"/>
    </reaction>
</comment>
<comment type="similarity">
    <text evidence="4 8">Belongs to the glycosyltransferase 1 family. Bacterial/plant glycogen synthase subfamily.</text>
</comment>
<dbReference type="GO" id="GO:0004373">
    <property type="term" value="F:alpha-1,4-glucan glucosyltransferase (UDP-glucose donor) activity"/>
    <property type="evidence" value="ECO:0007669"/>
    <property type="project" value="InterPro"/>
</dbReference>
<evidence type="ECO:0000256" key="7">
    <source>
        <dbReference type="ARBA" id="ARBA00023056"/>
    </source>
</evidence>
<comment type="pathway">
    <text evidence="3 8">Glycan biosynthesis; glycogen biosynthesis.</text>
</comment>
<dbReference type="AlphaFoldDB" id="A0A6M3ZSK6"/>
<evidence type="ECO:0000256" key="8">
    <source>
        <dbReference type="HAMAP-Rule" id="MF_00484"/>
    </source>
</evidence>
<evidence type="ECO:0000313" key="12">
    <source>
        <dbReference type="Proteomes" id="UP000501648"/>
    </source>
</evidence>
<keyword evidence="5 8" id="KW-0328">Glycosyltransferase</keyword>
<dbReference type="Gene3D" id="3.40.50.2000">
    <property type="entry name" value="Glycogen Phosphorylase B"/>
    <property type="match status" value="2"/>
</dbReference>
<feature type="domain" description="Glycosyl transferase family 1" evidence="9">
    <location>
        <begin position="303"/>
        <end position="453"/>
    </location>
</feature>
<protein>
    <recommendedName>
        <fullName evidence="8">Glycogen synthase</fullName>
        <ecNumber evidence="8">2.4.1.21</ecNumber>
    </recommendedName>
    <alternativeName>
        <fullName evidence="8">Starch [bacterial glycogen] synthase</fullName>
    </alternativeName>
</protein>
<dbReference type="CDD" id="cd03791">
    <property type="entry name" value="GT5_Glycogen_synthase_DULL1-like"/>
    <property type="match status" value="1"/>
</dbReference>
<keyword evidence="6 8" id="KW-0808">Transferase</keyword>
<proteinExistence type="inferred from homology"/>
<dbReference type="SUPFAM" id="SSF53756">
    <property type="entry name" value="UDP-Glycosyltransferase/glycogen phosphorylase"/>
    <property type="match status" value="1"/>
</dbReference>
<dbReference type="NCBIfam" id="NF001899">
    <property type="entry name" value="PRK00654.1-2"/>
    <property type="match status" value="1"/>
</dbReference>
<dbReference type="PANTHER" id="PTHR45825:SF11">
    <property type="entry name" value="ALPHA AMYLASE DOMAIN-CONTAINING PROTEIN"/>
    <property type="match status" value="1"/>
</dbReference>
<dbReference type="GO" id="GO:0009011">
    <property type="term" value="F:alpha-1,4-glucan glucosyltransferase (ADP-glucose donor) activity"/>
    <property type="evidence" value="ECO:0007669"/>
    <property type="project" value="UniProtKB-UniRule"/>
</dbReference>
<feature type="binding site" evidence="8">
    <location>
        <position position="17"/>
    </location>
    <ligand>
        <name>ADP-alpha-D-glucose</name>
        <dbReference type="ChEBI" id="CHEBI:57498"/>
    </ligand>
</feature>
<reference evidence="11 12" key="1">
    <citation type="journal article" date="2012" name="J. Bacteriol.">
        <title>Genome sequence of the pathogenic Herbaspirillum seropedicae strain Os34, isolated from rice roots.</title>
        <authorList>
            <person name="Ye W."/>
            <person name="Ye S."/>
            <person name="Liu J."/>
            <person name="Chang S."/>
            <person name="Chen M."/>
            <person name="Zhu B."/>
            <person name="Guo L."/>
            <person name="An Q."/>
        </authorList>
    </citation>
    <scope>NUCLEOTIDE SEQUENCE [LARGE SCALE GENOMIC DNA]</scope>
    <source>
        <strain evidence="11 12">Os34</strain>
    </source>
</reference>
<comment type="function">
    <text evidence="2 8">Synthesizes alpha-1,4-glucan chains using ADP-glucose.</text>
</comment>